<organism evidence="1 2">
    <name type="scientific">Desulfonema magnum</name>
    <dbReference type="NCBI Taxonomy" id="45655"/>
    <lineage>
        <taxon>Bacteria</taxon>
        <taxon>Pseudomonadati</taxon>
        <taxon>Thermodesulfobacteriota</taxon>
        <taxon>Desulfobacteria</taxon>
        <taxon>Desulfobacterales</taxon>
        <taxon>Desulfococcaceae</taxon>
        <taxon>Desulfonema</taxon>
    </lineage>
</organism>
<dbReference type="KEGG" id="dmm:dnm_082360"/>
<protein>
    <submittedName>
        <fullName evidence="1">Uncharacterized protein</fullName>
    </submittedName>
</protein>
<dbReference type="EMBL" id="CP061800">
    <property type="protein sequence ID" value="QTA92160.1"/>
    <property type="molecule type" value="Genomic_DNA"/>
</dbReference>
<dbReference type="Proteomes" id="UP000663722">
    <property type="component" value="Chromosome"/>
</dbReference>
<gene>
    <name evidence="1" type="ORF">dnm_082360</name>
</gene>
<proteinExistence type="predicted"/>
<sequence length="37" mass="4256">MQVHYKTGISHKCLSVQFPNIFVQVMPVYMKVSGVRC</sequence>
<accession>A0A975GSK8</accession>
<reference evidence="1" key="1">
    <citation type="journal article" date="2021" name="Microb. Physiol.">
        <title>Proteogenomic Insights into the Physiology of Marine, Sulfate-Reducing, Filamentous Desulfonema limicola and Desulfonema magnum.</title>
        <authorList>
            <person name="Schnaars V."/>
            <person name="Wohlbrand L."/>
            <person name="Scheve S."/>
            <person name="Hinrichs C."/>
            <person name="Reinhardt R."/>
            <person name="Rabus R."/>
        </authorList>
    </citation>
    <scope>NUCLEOTIDE SEQUENCE</scope>
    <source>
        <strain evidence="1">4be13</strain>
    </source>
</reference>
<evidence type="ECO:0000313" key="2">
    <source>
        <dbReference type="Proteomes" id="UP000663722"/>
    </source>
</evidence>
<keyword evidence="2" id="KW-1185">Reference proteome</keyword>
<evidence type="ECO:0000313" key="1">
    <source>
        <dbReference type="EMBL" id="QTA92160.1"/>
    </source>
</evidence>
<dbReference type="AlphaFoldDB" id="A0A975GSK8"/>
<name>A0A975GSK8_9BACT</name>